<organism evidence="2 3">
    <name type="scientific">Saccharobesus litoralis</name>
    <dbReference type="NCBI Taxonomy" id="2172099"/>
    <lineage>
        <taxon>Bacteria</taxon>
        <taxon>Pseudomonadati</taxon>
        <taxon>Pseudomonadota</taxon>
        <taxon>Gammaproteobacteria</taxon>
        <taxon>Alteromonadales</taxon>
        <taxon>Alteromonadaceae</taxon>
        <taxon>Saccharobesus</taxon>
    </lineage>
</organism>
<name>A0A2S0VWE1_9ALTE</name>
<sequence>MISISCIKGAALVMAMIFSFVLASLAVTLMQSSVLQLKISHAYFNKAQHEQSSLGSVDEFLNRIKQGQYKGQLVSNQAIGKHELPISKTIVVANPEQKVLTDCARQKYGHDLQVKCYPYQLIVESENNRVLEALLEYERVSDD</sequence>
<evidence type="ECO:0000256" key="1">
    <source>
        <dbReference type="SAM" id="Phobius"/>
    </source>
</evidence>
<evidence type="ECO:0000313" key="2">
    <source>
        <dbReference type="EMBL" id="AWB68531.1"/>
    </source>
</evidence>
<keyword evidence="3" id="KW-1185">Reference proteome</keyword>
<reference evidence="2 3" key="1">
    <citation type="submission" date="2018-01" db="EMBL/GenBank/DDBJ databases">
        <title>Genome sequence of a Cantenovulum-like bacteria.</title>
        <authorList>
            <person name="Tan W.R."/>
            <person name="Lau N.-S."/>
            <person name="Go F."/>
            <person name="Amirul A.-A.A."/>
        </authorList>
    </citation>
    <scope>NUCLEOTIDE SEQUENCE [LARGE SCALE GENOMIC DNA]</scope>
    <source>
        <strain evidence="2 3">CCB-QB4</strain>
    </source>
</reference>
<dbReference type="AlphaFoldDB" id="A0A2S0VWE1"/>
<dbReference type="Proteomes" id="UP000244441">
    <property type="component" value="Chromosome"/>
</dbReference>
<gene>
    <name evidence="2" type="ORF">C2869_19935</name>
</gene>
<dbReference type="EMBL" id="CP026604">
    <property type="protein sequence ID" value="AWB68531.1"/>
    <property type="molecule type" value="Genomic_DNA"/>
</dbReference>
<keyword evidence="1" id="KW-1133">Transmembrane helix</keyword>
<protein>
    <submittedName>
        <fullName evidence="2">Uncharacterized protein</fullName>
    </submittedName>
</protein>
<dbReference type="RefSeq" id="WP_108604585.1">
    <property type="nucleotide sequence ID" value="NZ_CP026604.1"/>
</dbReference>
<proteinExistence type="predicted"/>
<keyword evidence="1" id="KW-0812">Transmembrane</keyword>
<accession>A0A2S0VWE1</accession>
<evidence type="ECO:0000313" key="3">
    <source>
        <dbReference type="Proteomes" id="UP000244441"/>
    </source>
</evidence>
<feature type="transmembrane region" description="Helical" evidence="1">
    <location>
        <begin position="12"/>
        <end position="30"/>
    </location>
</feature>
<keyword evidence="1" id="KW-0472">Membrane</keyword>
<dbReference type="KEGG" id="cate:C2869_19935"/>